<name>A0ACB7FZJ2_MANES</name>
<proteinExistence type="predicted"/>
<reference evidence="2" key="1">
    <citation type="journal article" date="2016" name="Nat. Biotechnol.">
        <title>Sequencing wild and cultivated cassava and related species reveals extensive interspecific hybridization and genetic diversity.</title>
        <authorList>
            <person name="Bredeson J.V."/>
            <person name="Lyons J.B."/>
            <person name="Prochnik S.E."/>
            <person name="Wu G.A."/>
            <person name="Ha C.M."/>
            <person name="Edsinger-Gonzales E."/>
            <person name="Grimwood J."/>
            <person name="Schmutz J."/>
            <person name="Rabbi I.Y."/>
            <person name="Egesi C."/>
            <person name="Nauluvula P."/>
            <person name="Lebot V."/>
            <person name="Ndunguru J."/>
            <person name="Mkamilo G."/>
            <person name="Bart R.S."/>
            <person name="Setter T.L."/>
            <person name="Gleadow R.M."/>
            <person name="Kulakow P."/>
            <person name="Ferguson M.E."/>
            <person name="Rounsley S."/>
            <person name="Rokhsar D.S."/>
        </authorList>
    </citation>
    <scope>NUCLEOTIDE SEQUENCE [LARGE SCALE GENOMIC DNA]</scope>
    <source>
        <strain evidence="2">cv. AM560-2</strain>
    </source>
</reference>
<dbReference type="Proteomes" id="UP000091857">
    <property type="component" value="Chromosome 18"/>
</dbReference>
<gene>
    <name evidence="1" type="ORF">MANES_18G075650v8</name>
</gene>
<organism evidence="1 2">
    <name type="scientific">Manihot esculenta</name>
    <name type="common">Cassava</name>
    <name type="synonym">Jatropha manihot</name>
    <dbReference type="NCBI Taxonomy" id="3983"/>
    <lineage>
        <taxon>Eukaryota</taxon>
        <taxon>Viridiplantae</taxon>
        <taxon>Streptophyta</taxon>
        <taxon>Embryophyta</taxon>
        <taxon>Tracheophyta</taxon>
        <taxon>Spermatophyta</taxon>
        <taxon>Magnoliopsida</taxon>
        <taxon>eudicotyledons</taxon>
        <taxon>Gunneridae</taxon>
        <taxon>Pentapetalae</taxon>
        <taxon>rosids</taxon>
        <taxon>fabids</taxon>
        <taxon>Malpighiales</taxon>
        <taxon>Euphorbiaceae</taxon>
        <taxon>Crotonoideae</taxon>
        <taxon>Manihoteae</taxon>
        <taxon>Manihot</taxon>
    </lineage>
</organism>
<protein>
    <submittedName>
        <fullName evidence="1">Uncharacterized protein</fullName>
    </submittedName>
</protein>
<keyword evidence="2" id="KW-1185">Reference proteome</keyword>
<dbReference type="EMBL" id="CM004404">
    <property type="protein sequence ID" value="KAG8633089.1"/>
    <property type="molecule type" value="Genomic_DNA"/>
</dbReference>
<accession>A0ACB7FZJ2</accession>
<comment type="caution">
    <text evidence="1">The sequence shown here is derived from an EMBL/GenBank/DDBJ whole genome shotgun (WGS) entry which is preliminary data.</text>
</comment>
<evidence type="ECO:0000313" key="1">
    <source>
        <dbReference type="EMBL" id="KAG8633089.1"/>
    </source>
</evidence>
<evidence type="ECO:0000313" key="2">
    <source>
        <dbReference type="Proteomes" id="UP000091857"/>
    </source>
</evidence>
<sequence length="53" mass="5876">MSLRIIEELCAEIGLEIMFLLEATCNLQQQFDAELGLSKANAPLQDKIRAPSV</sequence>